<feature type="domain" description="TonB-dependent receptor-like beta-barrel" evidence="11">
    <location>
        <begin position="323"/>
        <end position="693"/>
    </location>
</feature>
<evidence type="ECO:0000259" key="11">
    <source>
        <dbReference type="Pfam" id="PF00593"/>
    </source>
</evidence>
<evidence type="ECO:0000256" key="6">
    <source>
        <dbReference type="ARBA" id="ARBA00023077"/>
    </source>
</evidence>
<dbReference type="InterPro" id="IPR008969">
    <property type="entry name" value="CarboxyPept-like_regulatory"/>
</dbReference>
<comment type="caution">
    <text evidence="13">The sequence shown here is derived from an EMBL/GenBank/DDBJ whole genome shotgun (WGS) entry which is preliminary data.</text>
</comment>
<dbReference type="InterPro" id="IPR036942">
    <property type="entry name" value="Beta-barrel_TonB_sf"/>
</dbReference>
<dbReference type="InterPro" id="IPR039426">
    <property type="entry name" value="TonB-dep_rcpt-like"/>
</dbReference>
<dbReference type="InterPro" id="IPR012910">
    <property type="entry name" value="Plug_dom"/>
</dbReference>
<evidence type="ECO:0000313" key="14">
    <source>
        <dbReference type="Proteomes" id="UP000184233"/>
    </source>
</evidence>
<name>A0A1M3KZA8_9BACT</name>
<proteinExistence type="inferred from homology"/>
<reference evidence="13 14" key="1">
    <citation type="submission" date="2016-09" db="EMBL/GenBank/DDBJ databases">
        <title>Genome-resolved meta-omics ties microbial dynamics to process performance in biotechnology for thiocyanate degradation.</title>
        <authorList>
            <person name="Kantor R.S."/>
            <person name="Huddy R.J."/>
            <person name="Iyer R."/>
            <person name="Thomas B.C."/>
            <person name="Brown C.T."/>
            <person name="Anantharaman K."/>
            <person name="Tringe S."/>
            <person name="Hettich R.L."/>
            <person name="Harrison S.T."/>
            <person name="Banfield J.F."/>
        </authorList>
    </citation>
    <scope>NUCLEOTIDE SEQUENCE [LARGE SCALE GENOMIC DNA]</scope>
    <source>
        <strain evidence="13">59-99</strain>
    </source>
</reference>
<dbReference type="Pfam" id="PF13715">
    <property type="entry name" value="CarbopepD_reg_2"/>
    <property type="match status" value="1"/>
</dbReference>
<dbReference type="GO" id="GO:0009279">
    <property type="term" value="C:cell outer membrane"/>
    <property type="evidence" value="ECO:0007669"/>
    <property type="project" value="UniProtKB-SubCell"/>
</dbReference>
<protein>
    <submittedName>
        <fullName evidence="13">Uncharacterized protein</fullName>
    </submittedName>
</protein>
<dbReference type="SUPFAM" id="SSF56935">
    <property type="entry name" value="Porins"/>
    <property type="match status" value="1"/>
</dbReference>
<keyword evidence="9" id="KW-0998">Cell outer membrane</keyword>
<dbReference type="Pfam" id="PF07715">
    <property type="entry name" value="Plug"/>
    <property type="match status" value="1"/>
</dbReference>
<evidence type="ECO:0000313" key="13">
    <source>
        <dbReference type="EMBL" id="OJX57844.1"/>
    </source>
</evidence>
<dbReference type="GO" id="GO:0015344">
    <property type="term" value="F:siderophore uptake transmembrane transporter activity"/>
    <property type="evidence" value="ECO:0007669"/>
    <property type="project" value="TreeGrafter"/>
</dbReference>
<evidence type="ECO:0000256" key="9">
    <source>
        <dbReference type="ARBA" id="ARBA00023237"/>
    </source>
</evidence>
<keyword evidence="8" id="KW-0675">Receptor</keyword>
<keyword evidence="6 10" id="KW-0798">TonB box</keyword>
<organism evidence="13 14">
    <name type="scientific">Candidatus Kapaibacterium thiocyanatum</name>
    <dbReference type="NCBI Taxonomy" id="1895771"/>
    <lineage>
        <taxon>Bacteria</taxon>
        <taxon>Pseudomonadati</taxon>
        <taxon>Candidatus Kapaibacteriota</taxon>
        <taxon>Candidatus Kapaibacteriia</taxon>
        <taxon>Candidatus Kapaibacteriales</taxon>
        <taxon>Candidatus Kapaibacteriaceae</taxon>
        <taxon>Candidatus Kapaibacterium</taxon>
    </lineage>
</organism>
<dbReference type="Gene3D" id="2.170.130.10">
    <property type="entry name" value="TonB-dependent receptor, plug domain"/>
    <property type="match status" value="1"/>
</dbReference>
<keyword evidence="3" id="KW-1134">Transmembrane beta strand</keyword>
<evidence type="ECO:0000256" key="2">
    <source>
        <dbReference type="ARBA" id="ARBA00022448"/>
    </source>
</evidence>
<evidence type="ECO:0000256" key="5">
    <source>
        <dbReference type="ARBA" id="ARBA00022729"/>
    </source>
</evidence>
<dbReference type="InterPro" id="IPR037066">
    <property type="entry name" value="Plug_dom_sf"/>
</dbReference>
<dbReference type="AlphaFoldDB" id="A0A1M3KZA8"/>
<dbReference type="Gene3D" id="2.60.40.1120">
    <property type="entry name" value="Carboxypeptidase-like, regulatory domain"/>
    <property type="match status" value="1"/>
</dbReference>
<keyword evidence="7 10" id="KW-0472">Membrane</keyword>
<keyword evidence="4" id="KW-0812">Transmembrane</keyword>
<comment type="subcellular location">
    <subcellularLocation>
        <location evidence="1">Cell outer membrane</location>
        <topology evidence="1">Multi-pass membrane protein</topology>
    </subcellularLocation>
</comment>
<dbReference type="EMBL" id="MKVH01000021">
    <property type="protein sequence ID" value="OJX57844.1"/>
    <property type="molecule type" value="Genomic_DNA"/>
</dbReference>
<evidence type="ECO:0000256" key="4">
    <source>
        <dbReference type="ARBA" id="ARBA00022692"/>
    </source>
</evidence>
<evidence type="ECO:0000259" key="12">
    <source>
        <dbReference type="Pfam" id="PF07715"/>
    </source>
</evidence>
<dbReference type="SUPFAM" id="SSF49464">
    <property type="entry name" value="Carboxypeptidase regulatory domain-like"/>
    <property type="match status" value="1"/>
</dbReference>
<keyword evidence="5" id="KW-0732">Signal</keyword>
<accession>A0A1M3KZA8</accession>
<keyword evidence="2" id="KW-0813">Transport</keyword>
<dbReference type="Proteomes" id="UP000184233">
    <property type="component" value="Unassembled WGS sequence"/>
</dbReference>
<dbReference type="PANTHER" id="PTHR30069:SF29">
    <property type="entry name" value="HEMOGLOBIN AND HEMOGLOBIN-HAPTOGLOBIN-BINDING PROTEIN 1-RELATED"/>
    <property type="match status" value="1"/>
</dbReference>
<dbReference type="Gene3D" id="2.40.170.20">
    <property type="entry name" value="TonB-dependent receptor, beta-barrel domain"/>
    <property type="match status" value="1"/>
</dbReference>
<dbReference type="Pfam" id="PF00593">
    <property type="entry name" value="TonB_dep_Rec_b-barrel"/>
    <property type="match status" value="1"/>
</dbReference>
<dbReference type="STRING" id="1895771.BGO89_07700"/>
<feature type="domain" description="TonB-dependent receptor plug" evidence="12">
    <location>
        <begin position="119"/>
        <end position="216"/>
    </location>
</feature>
<evidence type="ECO:0000256" key="7">
    <source>
        <dbReference type="ARBA" id="ARBA00023136"/>
    </source>
</evidence>
<evidence type="ECO:0000256" key="10">
    <source>
        <dbReference type="RuleBase" id="RU003357"/>
    </source>
</evidence>
<evidence type="ECO:0000256" key="8">
    <source>
        <dbReference type="ARBA" id="ARBA00023170"/>
    </source>
</evidence>
<evidence type="ECO:0000256" key="1">
    <source>
        <dbReference type="ARBA" id="ARBA00004571"/>
    </source>
</evidence>
<dbReference type="GO" id="GO:0044718">
    <property type="term" value="P:siderophore transmembrane transport"/>
    <property type="evidence" value="ECO:0007669"/>
    <property type="project" value="TreeGrafter"/>
</dbReference>
<evidence type="ECO:0000256" key="3">
    <source>
        <dbReference type="ARBA" id="ARBA00022452"/>
    </source>
</evidence>
<gene>
    <name evidence="13" type="ORF">BGO89_07700</name>
</gene>
<sequence length="746" mass="81650">MPAMAALCLVGTARSAPADGCIKGIVRDSATQQPLPFATVFDSTSKRGIYSNREGAMKLCSMKPGRHILTASMLGYGHRTVTVDIIKDDTVDVVFDLAPTTIDAENVVVTADRGQFDATAVSTVSIPMQQIRQMRFGGESDVSRAILMLPGVLSASQVSNGLFIRGGSPDQNLILLDGMTVYNPSHLFGMISAFNSEAVQSVELQKGGFPAEYGGRMSAVMNVTQKDGNKEHIEGMLGVGLLSSRLALQGPLGNGAWFVGGRRTYADLLMGALPQDPQDPFPKFNFHDLNVKVSQHFGSHKLTLSGIQSRDVLTLDQPGLYFDVGVGNAATALSWQHTVASGLVLHATASASQYANTFSARNDGHGYGISNSITDYSLRTGADLFISDDVQMKFGYEGTIYRFAYDQTLDGARIPEGNSPTKSPAHLSFVDDVHGAFAQASFNAAANLSITGGIRAGYWNMKNAVTVDPRLSIRYQLSEDVTIKGAWGLYHQYLRMATMPEYSFFDMWLPTDATSPISRSDHYILSLETRPFEDIAFNVDVYYKRQHNINEVNSLQTSTSSVADLFHFGSADSYGIEFFLQRRYGALTGWIGYALGWVDAQFANINGGLAYHPKYDRRHDFKVTLLYDISDTWEVGATFTLQSGQGYTGATSQFNPTLMGESPSSGMVMPSQQWGRKLPASHQLNMVVTYKTTLADMPFNIVVDIFNVYARRDILMRTYEMDGGQARSSDVRLLPIIPTISAELRF</sequence>
<dbReference type="InterPro" id="IPR000531">
    <property type="entry name" value="Beta-barrel_TonB"/>
</dbReference>
<dbReference type="PANTHER" id="PTHR30069">
    <property type="entry name" value="TONB-DEPENDENT OUTER MEMBRANE RECEPTOR"/>
    <property type="match status" value="1"/>
</dbReference>
<comment type="similarity">
    <text evidence="10">Belongs to the TonB-dependent receptor family.</text>
</comment>